<proteinExistence type="predicted"/>
<name>A0A1I0X0K1_9BACI</name>
<dbReference type="STRING" id="237679.SAMN04488072_1048"/>
<evidence type="ECO:0000313" key="1">
    <source>
        <dbReference type="EMBL" id="SFA93663.1"/>
    </source>
</evidence>
<sequence>MNQVNVSYQPEMKIKNTKESMMIQLNDEPKAQHRPNTKEELIQDHSMMHFQQLVMKEAQAALRANSIAVFKNDIAIETEIVSVQSPQSVRLEMVLKAIFDSLNKSVVDDDHLITHAQVWLYKGQKRYPKTKIHVRIEDLVTRNHIHFTCELPLVEKKPAVVYNIASTMQYDFQNAADAKIIEHALLSQKFTTPKQYEICHMLFHTSDKSKDVDNMLLMYIDVLRRQGLLNLSDTVGIGIYKKHVDKSDEKVDISLVSK</sequence>
<dbReference type="Proteomes" id="UP000198642">
    <property type="component" value="Unassembled WGS sequence"/>
</dbReference>
<dbReference type="AlphaFoldDB" id="A0A1I0X0K1"/>
<evidence type="ECO:0000313" key="2">
    <source>
        <dbReference type="Proteomes" id="UP000198642"/>
    </source>
</evidence>
<organism evidence="1 2">
    <name type="scientific">Lentibacillus halodurans</name>
    <dbReference type="NCBI Taxonomy" id="237679"/>
    <lineage>
        <taxon>Bacteria</taxon>
        <taxon>Bacillati</taxon>
        <taxon>Bacillota</taxon>
        <taxon>Bacilli</taxon>
        <taxon>Bacillales</taxon>
        <taxon>Bacillaceae</taxon>
        <taxon>Lentibacillus</taxon>
    </lineage>
</organism>
<dbReference type="RefSeq" id="WP_090235020.1">
    <property type="nucleotide sequence ID" value="NZ_FOJW01000004.1"/>
</dbReference>
<accession>A0A1I0X0K1</accession>
<protein>
    <submittedName>
        <fullName evidence="1">Uncharacterized protein</fullName>
    </submittedName>
</protein>
<reference evidence="1 2" key="1">
    <citation type="submission" date="2016-10" db="EMBL/GenBank/DDBJ databases">
        <authorList>
            <person name="de Groot N.N."/>
        </authorList>
    </citation>
    <scope>NUCLEOTIDE SEQUENCE [LARGE SCALE GENOMIC DNA]</scope>
    <source>
        <strain evidence="1 2">CGMCC 1.3702</strain>
    </source>
</reference>
<gene>
    <name evidence="1" type="ORF">SAMN04488072_1048</name>
</gene>
<dbReference type="EMBL" id="FOJW01000004">
    <property type="protein sequence ID" value="SFA93663.1"/>
    <property type="molecule type" value="Genomic_DNA"/>
</dbReference>
<keyword evidence="2" id="KW-1185">Reference proteome</keyword>
<dbReference type="OrthoDB" id="2963966at2"/>